<organism evidence="5 6">
    <name type="scientific">Allacma fusca</name>
    <dbReference type="NCBI Taxonomy" id="39272"/>
    <lineage>
        <taxon>Eukaryota</taxon>
        <taxon>Metazoa</taxon>
        <taxon>Ecdysozoa</taxon>
        <taxon>Arthropoda</taxon>
        <taxon>Hexapoda</taxon>
        <taxon>Collembola</taxon>
        <taxon>Symphypleona</taxon>
        <taxon>Sminthuridae</taxon>
        <taxon>Allacma</taxon>
    </lineage>
</organism>
<reference evidence="5" key="1">
    <citation type="submission" date="2021-06" db="EMBL/GenBank/DDBJ databases">
        <authorList>
            <person name="Hodson N. C."/>
            <person name="Mongue J. A."/>
            <person name="Jaron S. K."/>
        </authorList>
    </citation>
    <scope>NUCLEOTIDE SEQUENCE</scope>
</reference>
<accession>A0A8J2L813</accession>
<evidence type="ECO:0000256" key="3">
    <source>
        <dbReference type="RuleBase" id="RU291113"/>
    </source>
</evidence>
<proteinExistence type="inferred from homology"/>
<dbReference type="PANTHER" id="PTHR45846:SF1">
    <property type="entry name" value="TRNA-DIHYDROURIDINE(47) SYNTHASE [NAD(P)(+)]-LIKE"/>
    <property type="match status" value="1"/>
</dbReference>
<feature type="zinc finger region" description="C3H1-type" evidence="2">
    <location>
        <begin position="18"/>
        <end position="43"/>
    </location>
</feature>
<dbReference type="GO" id="GO:0017150">
    <property type="term" value="F:tRNA dihydrouridine synthase activity"/>
    <property type="evidence" value="ECO:0007669"/>
    <property type="project" value="UniProtKB-UniRule"/>
</dbReference>
<keyword evidence="3" id="KW-0560">Oxidoreductase</keyword>
<dbReference type="PROSITE" id="PS50103">
    <property type="entry name" value="ZF_C3H1"/>
    <property type="match status" value="1"/>
</dbReference>
<dbReference type="GO" id="GO:0050660">
    <property type="term" value="F:flavin adenine dinucleotide binding"/>
    <property type="evidence" value="ECO:0007669"/>
    <property type="project" value="UniProtKB-UniRule"/>
</dbReference>
<evidence type="ECO:0000259" key="4">
    <source>
        <dbReference type="PROSITE" id="PS50103"/>
    </source>
</evidence>
<feature type="domain" description="C3H1-type" evidence="4">
    <location>
        <begin position="18"/>
        <end position="43"/>
    </location>
</feature>
<gene>
    <name evidence="5" type="ORF">AFUS01_LOCUS27985</name>
</gene>
<protein>
    <recommendedName>
        <fullName evidence="3">tRNA-dihydrouridine(47) synthase [NAD(P)(+)]</fullName>
        <ecNumber evidence="3">1.3.1.-</ecNumber>
    </recommendedName>
    <alternativeName>
        <fullName evidence="3">tRNA-dihydrouridine synthase 3</fullName>
    </alternativeName>
</protein>
<sequence>MHDVTQYLVNKSGRLPGPCPNFSTYGKCHNGLGCSYAQSHMDEQCRNVVNKVLWDEMRTHYESTHGAVVDMGTRNQLRKRNYDFKAVDKICSSLGVNNEIGVTTVGAFTNEDEISLKANEIKTFDWKNKLYLSPLTTVGNLPFRRLCVDYGADITCSEMSLATSLLQGNSHEFALVRRHPSEKIWGVQLCASSGVIAAKAAKVLADVGIDYDFIDLNMGCPLEPIFLQ</sequence>
<keyword evidence="1" id="KW-0507">mRNA processing</keyword>
<dbReference type="CDD" id="cd02801">
    <property type="entry name" value="DUS_like_FMN"/>
    <property type="match status" value="1"/>
</dbReference>
<keyword evidence="2 3" id="KW-0479">Metal-binding</keyword>
<dbReference type="OrthoDB" id="259935at2759"/>
<comment type="similarity">
    <text evidence="3">Belongs to the dus family. Dus3 subfamily.</text>
</comment>
<keyword evidence="3" id="KW-0819">tRNA processing</keyword>
<comment type="cofactor">
    <cofactor evidence="3">
        <name>FMN</name>
        <dbReference type="ChEBI" id="CHEBI:58210"/>
    </cofactor>
</comment>
<evidence type="ECO:0000256" key="2">
    <source>
        <dbReference type="PROSITE-ProRule" id="PRU00723"/>
    </source>
</evidence>
<keyword evidence="2 3" id="KW-0863">Zinc-finger</keyword>
<feature type="non-terminal residue" evidence="5">
    <location>
        <position position="1"/>
    </location>
</feature>
<dbReference type="GO" id="GO:0008270">
    <property type="term" value="F:zinc ion binding"/>
    <property type="evidence" value="ECO:0007669"/>
    <property type="project" value="UniProtKB-KW"/>
</dbReference>
<dbReference type="AlphaFoldDB" id="A0A8J2L813"/>
<evidence type="ECO:0000256" key="1">
    <source>
        <dbReference type="ARBA" id="ARBA00022664"/>
    </source>
</evidence>
<dbReference type="GO" id="GO:0006397">
    <property type="term" value="P:mRNA processing"/>
    <property type="evidence" value="ECO:0007669"/>
    <property type="project" value="UniProtKB-KW"/>
</dbReference>
<keyword evidence="2 3" id="KW-0862">Zinc</keyword>
<dbReference type="EC" id="1.3.1.-" evidence="3"/>
<keyword evidence="6" id="KW-1185">Reference proteome</keyword>
<dbReference type="Pfam" id="PF01207">
    <property type="entry name" value="Dus"/>
    <property type="match status" value="1"/>
</dbReference>
<evidence type="ECO:0000313" key="5">
    <source>
        <dbReference type="EMBL" id="CAG7817413.1"/>
    </source>
</evidence>
<dbReference type="PANTHER" id="PTHR45846">
    <property type="entry name" value="TRNA-DIHYDROURIDINE(47) SYNTHASE [NAD(P)(+)]-LIKE"/>
    <property type="match status" value="1"/>
</dbReference>
<name>A0A8J2L813_9HEXA</name>
<keyword evidence="3" id="KW-0285">Flavoprotein</keyword>
<dbReference type="EMBL" id="CAJVCH010393464">
    <property type="protein sequence ID" value="CAG7817413.1"/>
    <property type="molecule type" value="Genomic_DNA"/>
</dbReference>
<evidence type="ECO:0000313" key="6">
    <source>
        <dbReference type="Proteomes" id="UP000708208"/>
    </source>
</evidence>
<comment type="caution">
    <text evidence="5">The sequence shown here is derived from an EMBL/GenBank/DDBJ whole genome shotgun (WGS) entry which is preliminary data.</text>
</comment>
<dbReference type="GO" id="GO:0003723">
    <property type="term" value="F:RNA binding"/>
    <property type="evidence" value="ECO:0007669"/>
    <property type="project" value="TreeGrafter"/>
</dbReference>
<dbReference type="Proteomes" id="UP000708208">
    <property type="component" value="Unassembled WGS sequence"/>
</dbReference>
<dbReference type="InterPro" id="IPR035587">
    <property type="entry name" value="DUS-like_FMN-bd"/>
</dbReference>
<dbReference type="InterPro" id="IPR000571">
    <property type="entry name" value="Znf_CCCH"/>
</dbReference>
<keyword evidence="3" id="KW-0288">FMN</keyword>